<dbReference type="EMBL" id="BEZZ01229977">
    <property type="protein sequence ID" value="GCC47927.1"/>
    <property type="molecule type" value="Genomic_DNA"/>
</dbReference>
<reference evidence="1 2" key="1">
    <citation type="journal article" date="2018" name="Nat. Ecol. Evol.">
        <title>Shark genomes provide insights into elasmobranch evolution and the origin of vertebrates.</title>
        <authorList>
            <person name="Hara Y"/>
            <person name="Yamaguchi K"/>
            <person name="Onimaru K"/>
            <person name="Kadota M"/>
            <person name="Koyanagi M"/>
            <person name="Keeley SD"/>
            <person name="Tatsumi K"/>
            <person name="Tanaka K"/>
            <person name="Motone F"/>
            <person name="Kageyama Y"/>
            <person name="Nozu R"/>
            <person name="Adachi N"/>
            <person name="Nishimura O"/>
            <person name="Nakagawa R"/>
            <person name="Tanegashima C"/>
            <person name="Kiyatake I"/>
            <person name="Matsumoto R"/>
            <person name="Murakumo K"/>
            <person name="Nishida K"/>
            <person name="Terakita A"/>
            <person name="Kuratani S"/>
            <person name="Sato K"/>
            <person name="Hyodo S Kuraku.S."/>
        </authorList>
    </citation>
    <scope>NUCLEOTIDE SEQUENCE [LARGE SCALE GENOMIC DNA]</scope>
</reference>
<gene>
    <name evidence="1" type="ORF">chiPu_0032193</name>
</gene>
<dbReference type="AlphaFoldDB" id="A0A401TZ51"/>
<dbReference type="Proteomes" id="UP000287033">
    <property type="component" value="Unassembled WGS sequence"/>
</dbReference>
<comment type="caution">
    <text evidence="1">The sequence shown here is derived from an EMBL/GenBank/DDBJ whole genome shotgun (WGS) entry which is preliminary data.</text>
</comment>
<keyword evidence="2" id="KW-1185">Reference proteome</keyword>
<evidence type="ECO:0000313" key="2">
    <source>
        <dbReference type="Proteomes" id="UP000287033"/>
    </source>
</evidence>
<accession>A0A401TZ51</accession>
<feature type="non-terminal residue" evidence="1">
    <location>
        <position position="131"/>
    </location>
</feature>
<sequence length="131" mass="14036">MRSAHDVQEILHHRIGRRDHLGVGRIGLLGHDQLGELVGDIGVRALERRTDDGAGLAEQRRAGLVGRLERTAVDALEEVGAVEGRHRDFGEVDVAAVGVVADDAAVGRDADRLQLAGRETVLLDLVDLDVA</sequence>
<evidence type="ECO:0000313" key="1">
    <source>
        <dbReference type="EMBL" id="GCC47927.1"/>
    </source>
</evidence>
<name>A0A401TZ51_CHIPU</name>
<organism evidence="1 2">
    <name type="scientific">Chiloscyllium punctatum</name>
    <name type="common">Brownbanded bambooshark</name>
    <name type="synonym">Hemiscyllium punctatum</name>
    <dbReference type="NCBI Taxonomy" id="137246"/>
    <lineage>
        <taxon>Eukaryota</taxon>
        <taxon>Metazoa</taxon>
        <taxon>Chordata</taxon>
        <taxon>Craniata</taxon>
        <taxon>Vertebrata</taxon>
        <taxon>Chondrichthyes</taxon>
        <taxon>Elasmobranchii</taxon>
        <taxon>Galeomorphii</taxon>
        <taxon>Galeoidea</taxon>
        <taxon>Orectolobiformes</taxon>
        <taxon>Hemiscylliidae</taxon>
        <taxon>Chiloscyllium</taxon>
    </lineage>
</organism>
<protein>
    <submittedName>
        <fullName evidence="1">Uncharacterized protein</fullName>
    </submittedName>
</protein>
<proteinExistence type="predicted"/>